<organism evidence="1">
    <name type="scientific">marine sediment metagenome</name>
    <dbReference type="NCBI Taxonomy" id="412755"/>
    <lineage>
        <taxon>unclassified sequences</taxon>
        <taxon>metagenomes</taxon>
        <taxon>ecological metagenomes</taxon>
    </lineage>
</organism>
<dbReference type="EMBL" id="BARV01009093">
    <property type="protein sequence ID" value="GAI12184.1"/>
    <property type="molecule type" value="Genomic_DNA"/>
</dbReference>
<sequence length="156" mass="17696">MSEIKFNVDEGRLIPFDLRINELRDFDKIRYPRTGFYWIIAVLADQESCRGHVDNPYPESIVNTGLRDLIYRIYVAAGETVGLYVRFHDGSAEEGRSPLCLKVGGANPHQCLTLYDGREEPFPAASYTQAKIEYTHASYVTEVTTFIQEVVLGKLS</sequence>
<protein>
    <submittedName>
        <fullName evidence="1">Uncharacterized protein</fullName>
    </submittedName>
</protein>
<reference evidence="1" key="1">
    <citation type="journal article" date="2014" name="Front. Microbiol.">
        <title>High frequency of phylogenetically diverse reductive dehalogenase-homologous genes in deep subseafloor sedimentary metagenomes.</title>
        <authorList>
            <person name="Kawai M."/>
            <person name="Futagami T."/>
            <person name="Toyoda A."/>
            <person name="Takaki Y."/>
            <person name="Nishi S."/>
            <person name="Hori S."/>
            <person name="Arai W."/>
            <person name="Tsubouchi T."/>
            <person name="Morono Y."/>
            <person name="Uchiyama I."/>
            <person name="Ito T."/>
            <person name="Fujiyama A."/>
            <person name="Inagaki F."/>
            <person name="Takami H."/>
        </authorList>
    </citation>
    <scope>NUCLEOTIDE SEQUENCE</scope>
    <source>
        <strain evidence="1">Expedition CK06-06</strain>
    </source>
</reference>
<evidence type="ECO:0000313" key="1">
    <source>
        <dbReference type="EMBL" id="GAI12184.1"/>
    </source>
</evidence>
<gene>
    <name evidence="1" type="ORF">S06H3_18063</name>
</gene>
<dbReference type="AlphaFoldDB" id="X1N0Q7"/>
<accession>X1N0Q7</accession>
<name>X1N0Q7_9ZZZZ</name>
<comment type="caution">
    <text evidence="1">The sequence shown here is derived from an EMBL/GenBank/DDBJ whole genome shotgun (WGS) entry which is preliminary data.</text>
</comment>
<proteinExistence type="predicted"/>